<evidence type="ECO:0000256" key="1">
    <source>
        <dbReference type="SAM" id="MobiDB-lite"/>
    </source>
</evidence>
<dbReference type="Proteomes" id="UP001266305">
    <property type="component" value="Unassembled WGS sequence"/>
</dbReference>
<gene>
    <name evidence="2" type="ORF">P7K49_002040</name>
</gene>
<keyword evidence="3" id="KW-1185">Reference proteome</keyword>
<comment type="caution">
    <text evidence="2">The sequence shown here is derived from an EMBL/GenBank/DDBJ whole genome shotgun (WGS) entry which is preliminary data.</text>
</comment>
<accession>A0ABQ9WI65</accession>
<evidence type="ECO:0000313" key="2">
    <source>
        <dbReference type="EMBL" id="KAK2120654.1"/>
    </source>
</evidence>
<proteinExistence type="predicted"/>
<name>A0ABQ9WI65_SAGOE</name>
<sequence length="91" mass="10142">MGDEGRAVREGFSEAAACAGSGLEARRPARPGSAEPGALGALGRFKLQMWERSLREEELRAQHQARLLRLREMALREKTLAERALLEQRRG</sequence>
<protein>
    <submittedName>
        <fullName evidence="2">Uncharacterized protein</fullName>
    </submittedName>
</protein>
<reference evidence="2 3" key="1">
    <citation type="submission" date="2023-05" db="EMBL/GenBank/DDBJ databases">
        <title>B98-5 Cell Line De Novo Hybrid Assembly: An Optical Mapping Approach.</title>
        <authorList>
            <person name="Kananen K."/>
            <person name="Auerbach J.A."/>
            <person name="Kautto E."/>
            <person name="Blachly J.S."/>
        </authorList>
    </citation>
    <scope>NUCLEOTIDE SEQUENCE [LARGE SCALE GENOMIC DNA]</scope>
    <source>
        <strain evidence="2">B95-8</strain>
        <tissue evidence="2">Cell line</tissue>
    </source>
</reference>
<feature type="region of interest" description="Disordered" evidence="1">
    <location>
        <begin position="20"/>
        <end position="39"/>
    </location>
</feature>
<dbReference type="EMBL" id="JASSZA010000001">
    <property type="protein sequence ID" value="KAK2120654.1"/>
    <property type="molecule type" value="Genomic_DNA"/>
</dbReference>
<evidence type="ECO:0000313" key="3">
    <source>
        <dbReference type="Proteomes" id="UP001266305"/>
    </source>
</evidence>
<organism evidence="2 3">
    <name type="scientific">Saguinus oedipus</name>
    <name type="common">Cotton-top tamarin</name>
    <name type="synonym">Oedipomidas oedipus</name>
    <dbReference type="NCBI Taxonomy" id="9490"/>
    <lineage>
        <taxon>Eukaryota</taxon>
        <taxon>Metazoa</taxon>
        <taxon>Chordata</taxon>
        <taxon>Craniata</taxon>
        <taxon>Vertebrata</taxon>
        <taxon>Euteleostomi</taxon>
        <taxon>Mammalia</taxon>
        <taxon>Eutheria</taxon>
        <taxon>Euarchontoglires</taxon>
        <taxon>Primates</taxon>
        <taxon>Haplorrhini</taxon>
        <taxon>Platyrrhini</taxon>
        <taxon>Cebidae</taxon>
        <taxon>Callitrichinae</taxon>
        <taxon>Saguinus</taxon>
    </lineage>
</organism>